<dbReference type="OrthoDB" id="10483670at2759"/>
<dbReference type="Proteomes" id="UP000250140">
    <property type="component" value="Unassembled WGS sequence"/>
</dbReference>
<dbReference type="EMBL" id="KV749625">
    <property type="protein sequence ID" value="OCL08659.1"/>
    <property type="molecule type" value="Genomic_DNA"/>
</dbReference>
<evidence type="ECO:0000313" key="3">
    <source>
        <dbReference type="Proteomes" id="UP000250140"/>
    </source>
</evidence>
<organism evidence="2 3">
    <name type="scientific">Glonium stellatum</name>
    <dbReference type="NCBI Taxonomy" id="574774"/>
    <lineage>
        <taxon>Eukaryota</taxon>
        <taxon>Fungi</taxon>
        <taxon>Dikarya</taxon>
        <taxon>Ascomycota</taxon>
        <taxon>Pezizomycotina</taxon>
        <taxon>Dothideomycetes</taxon>
        <taxon>Pleosporomycetidae</taxon>
        <taxon>Gloniales</taxon>
        <taxon>Gloniaceae</taxon>
        <taxon>Glonium</taxon>
    </lineage>
</organism>
<gene>
    <name evidence="2" type="ORF">AOQ84DRAFT_439451</name>
</gene>
<sequence>MTVSTVDESVDLKIPASACREDRWRVYAQKSMIARKAWLSAKGKIYGTTMESEPESTYNRRMGLHQKLPPVLVSRRLPQREKSVMAATAIEAKKNSPIYRVFNSSVHPKLEERTDIKDSSILIWSSSLGGKNGAQILHLSSPSGKAIASHDTLSDVACSEKTLQYSPNMDVRLPCLESDFLVRNSDGLSGTLLKQPQPKTSVISLSKSNLSETKRKPISRLSKKRPLVSSSRFTSQSLRNTIQEHHPSTNNKQISTRSGDRLTRVNSRRRERQDSAASEELKIPSRASASPYAISLPTSTSDSDEESCVKTRSLSDESIRLDAFLADLPALEAELPGFDKVSRPTCIHRNRAHMSVTEFTARDSRKN</sequence>
<keyword evidence="3" id="KW-1185">Reference proteome</keyword>
<name>A0A8E2JTL0_9PEZI</name>
<feature type="compositionally biased region" description="Polar residues" evidence="1">
    <location>
        <begin position="248"/>
        <end position="257"/>
    </location>
</feature>
<evidence type="ECO:0000256" key="1">
    <source>
        <dbReference type="SAM" id="MobiDB-lite"/>
    </source>
</evidence>
<proteinExistence type="predicted"/>
<feature type="compositionally biased region" description="Polar residues" evidence="1">
    <location>
        <begin position="228"/>
        <end position="241"/>
    </location>
</feature>
<feature type="compositionally biased region" description="Basic and acidic residues" evidence="1">
    <location>
        <begin position="271"/>
        <end position="283"/>
    </location>
</feature>
<dbReference type="AlphaFoldDB" id="A0A8E2JTL0"/>
<accession>A0A8E2JTL0</accession>
<feature type="region of interest" description="Disordered" evidence="1">
    <location>
        <begin position="206"/>
        <end position="305"/>
    </location>
</feature>
<reference evidence="2 3" key="1">
    <citation type="journal article" date="2016" name="Nat. Commun.">
        <title>Ectomycorrhizal ecology is imprinted in the genome of the dominant symbiotic fungus Cenococcum geophilum.</title>
        <authorList>
            <consortium name="DOE Joint Genome Institute"/>
            <person name="Peter M."/>
            <person name="Kohler A."/>
            <person name="Ohm R.A."/>
            <person name="Kuo A."/>
            <person name="Krutzmann J."/>
            <person name="Morin E."/>
            <person name="Arend M."/>
            <person name="Barry K.W."/>
            <person name="Binder M."/>
            <person name="Choi C."/>
            <person name="Clum A."/>
            <person name="Copeland A."/>
            <person name="Grisel N."/>
            <person name="Haridas S."/>
            <person name="Kipfer T."/>
            <person name="LaButti K."/>
            <person name="Lindquist E."/>
            <person name="Lipzen A."/>
            <person name="Maire R."/>
            <person name="Meier B."/>
            <person name="Mihaltcheva S."/>
            <person name="Molinier V."/>
            <person name="Murat C."/>
            <person name="Poggeler S."/>
            <person name="Quandt C.A."/>
            <person name="Sperisen C."/>
            <person name="Tritt A."/>
            <person name="Tisserant E."/>
            <person name="Crous P.W."/>
            <person name="Henrissat B."/>
            <person name="Nehls U."/>
            <person name="Egli S."/>
            <person name="Spatafora J.W."/>
            <person name="Grigoriev I.V."/>
            <person name="Martin F.M."/>
        </authorList>
    </citation>
    <scope>NUCLEOTIDE SEQUENCE [LARGE SCALE GENOMIC DNA]</scope>
    <source>
        <strain evidence="2 3">CBS 207.34</strain>
    </source>
</reference>
<evidence type="ECO:0000313" key="2">
    <source>
        <dbReference type="EMBL" id="OCL08659.1"/>
    </source>
</evidence>
<feature type="compositionally biased region" description="Basic residues" evidence="1">
    <location>
        <begin position="216"/>
        <end position="226"/>
    </location>
</feature>
<protein>
    <submittedName>
        <fullName evidence="2">Uncharacterized protein</fullName>
    </submittedName>
</protein>